<dbReference type="PANTHER" id="PTHR40375:SF2">
    <property type="entry name" value="SPORULATION-SPECIFIC PROTEIN 22"/>
    <property type="match status" value="1"/>
</dbReference>
<organism evidence="2 3">
    <name type="scientific">Durusdinium trenchii</name>
    <dbReference type="NCBI Taxonomy" id="1381693"/>
    <lineage>
        <taxon>Eukaryota</taxon>
        <taxon>Sar</taxon>
        <taxon>Alveolata</taxon>
        <taxon>Dinophyceae</taxon>
        <taxon>Suessiales</taxon>
        <taxon>Symbiodiniaceae</taxon>
        <taxon>Durusdinium</taxon>
    </lineage>
</organism>
<evidence type="ECO:0000313" key="3">
    <source>
        <dbReference type="Proteomes" id="UP001642484"/>
    </source>
</evidence>
<dbReference type="PANTHER" id="PTHR40375">
    <property type="entry name" value="SPORULATION-SPECIFIC PROTEIN 22"/>
    <property type="match status" value="1"/>
</dbReference>
<dbReference type="InterPro" id="IPR011990">
    <property type="entry name" value="TPR-like_helical_dom_sf"/>
</dbReference>
<keyword evidence="1" id="KW-0732">Signal</keyword>
<reference evidence="2 3" key="1">
    <citation type="submission" date="2024-02" db="EMBL/GenBank/DDBJ databases">
        <authorList>
            <person name="Chen Y."/>
            <person name="Shah S."/>
            <person name="Dougan E. K."/>
            <person name="Thang M."/>
            <person name="Chan C."/>
        </authorList>
    </citation>
    <scope>NUCLEOTIDE SEQUENCE [LARGE SCALE GENOMIC DNA]</scope>
</reference>
<comment type="caution">
    <text evidence="2">The sequence shown here is derived from an EMBL/GenBank/DDBJ whole genome shotgun (WGS) entry which is preliminary data.</text>
</comment>
<name>A0ABP0I7E7_9DINO</name>
<proteinExistence type="predicted"/>
<evidence type="ECO:0000256" key="1">
    <source>
        <dbReference type="SAM" id="SignalP"/>
    </source>
</evidence>
<evidence type="ECO:0000313" key="2">
    <source>
        <dbReference type="EMBL" id="CAK8998491.1"/>
    </source>
</evidence>
<keyword evidence="3" id="KW-1185">Reference proteome</keyword>
<sequence length="1226" mass="130933">MAHFLIFTLILAAHGSEIQVVSNDFSFAMVNHATGLAECWGDVKYGGDCSGVNFAGVRQVKANSRSMAVLTSTGGSCWGYTAYGGQGDCSTIGLSGMTELHSTDLSYLAFDAVGQRGICWGHSSYGGSCGAIDFSQVTKISSNKYAYVAYSASTHTLQCWGSSSYGGNCEASAFTGSSLSEVTELIASIGAFVAFDRTAGTISCWGSSAYGGDCSSVTLTGITEVHTNGKAFVALNKNSGLGQCWGGSGGNCSGIDFSGDVQIYSTQSAFLAWKSGSGQCWGDLTRGGNCSAVNWASVKQIYSNDYAFLALDSSGVAQCWGLEGYGGNCQVGNLDGFEIYSSSTVFAAINSITGLGHCWGQETYGGSCSTLDFTGVTDVWANSRAFLAVDRNLHGQAWGASAQGADVSAVNFLKVLTMPTTVTQTTSPTSATATRTVTGTTVTATKTDTATQTTATVTGTGTTVSVTNTGTTVTGTTSLTTTLAPTVPPTTELPSTSSTSSASGQCLFICHWFMRSNRFKSRFCGMDFCSGCEQCDGDEVSETTTTTVEMPVCSEVCKQYKGSAANGGWKKMALLCVQEKKNGKHKCYVFATIFVASGGFVFQPAAVRLICMLYARDWPIRSNTLPCCQLWERKGDPEKCKALLLYSLQRAAEAVLAERQVCCCPQGVQRPALVPTEAPPDGLQRLLPDFEALAASKASWAMDICSLAGRLLSALAAKLWNSGRKTDAARWTQKAAELLSVKPEAAAEAAGCWVSAGQCLRLMGDLDGALVCARQAVQVSEDAEAQLLCLELSCEQVKAGHETTEAFLCMQKLHKQPSLRRSQAARAAEAVQKQPSEELTLAGWELFVMCTAKEESGSNSDLCGLTVAAQLVTRAAELQKPSEELQRLLALASQAADACRAPLMAELRSGSGAGSWAIRQLVLVAWSQGQALGRSGQWSWSSAMFAAGHQLLASCEAPPPVPPSPAPDRSSARAREFVDARAWCLISDASAQLQQAKEDGGSLKGAMALLEKAHRLCQRSRELEKQGIHGEVPFSSAASCQRRFLILVLLEFEVRCLEGVAEQELRCFVDEATSSERLSVKCLLALSKIAASQSRRRLAIHCLQSYLIRSTGGSDPDFEQILPAYREILSLHACRNDCLEVFDGILNVLKSKSVNVSDEREKPCVKDEIQWLVATAWNNGAHFFRLQHYRWAEEWMKKSLALAKFSPGLPSEKMTEGYMACLKHCT</sequence>
<dbReference type="EMBL" id="CAXAMN010002224">
    <property type="protein sequence ID" value="CAK8998491.1"/>
    <property type="molecule type" value="Genomic_DNA"/>
</dbReference>
<dbReference type="InterPro" id="IPR009091">
    <property type="entry name" value="RCC1/BLIP-II"/>
</dbReference>
<dbReference type="InterPro" id="IPR039057">
    <property type="entry name" value="Spo22/ZIP4"/>
</dbReference>
<protein>
    <submittedName>
        <fullName evidence="2">Uncharacterized protein</fullName>
    </submittedName>
</protein>
<feature type="signal peptide" evidence="1">
    <location>
        <begin position="1"/>
        <end position="15"/>
    </location>
</feature>
<gene>
    <name evidence="2" type="ORF">CCMP2556_LOCUS5269</name>
</gene>
<dbReference type="Proteomes" id="UP001642484">
    <property type="component" value="Unassembled WGS sequence"/>
</dbReference>
<dbReference type="SUPFAM" id="SSF48452">
    <property type="entry name" value="TPR-like"/>
    <property type="match status" value="1"/>
</dbReference>
<dbReference type="Gene3D" id="1.25.40.10">
    <property type="entry name" value="Tetratricopeptide repeat domain"/>
    <property type="match status" value="1"/>
</dbReference>
<accession>A0ABP0I7E7</accession>
<feature type="chain" id="PRO_5045202060" evidence="1">
    <location>
        <begin position="16"/>
        <end position="1226"/>
    </location>
</feature>
<dbReference type="Gene3D" id="2.130.10.30">
    <property type="entry name" value="Regulator of chromosome condensation 1/beta-lactamase-inhibitor protein II"/>
    <property type="match status" value="1"/>
</dbReference>